<dbReference type="Proteomes" id="UP000735302">
    <property type="component" value="Unassembled WGS sequence"/>
</dbReference>
<accession>A0AAV4DHM1</accession>
<sequence>MSDSEDNDIAKGNRHVQDVEFHDERDDSWLNFDENNSDRDQIGVKVMKVQLLSLDLDLDLVLSRVCSVGGGCGPTANRNTDTTKHYELDYLFESD</sequence>
<evidence type="ECO:0000313" key="2">
    <source>
        <dbReference type="Proteomes" id="UP000735302"/>
    </source>
</evidence>
<reference evidence="1 2" key="1">
    <citation type="journal article" date="2021" name="Elife">
        <title>Chloroplast acquisition without the gene transfer in kleptoplastic sea slugs, Plakobranchus ocellatus.</title>
        <authorList>
            <person name="Maeda T."/>
            <person name="Takahashi S."/>
            <person name="Yoshida T."/>
            <person name="Shimamura S."/>
            <person name="Takaki Y."/>
            <person name="Nagai Y."/>
            <person name="Toyoda A."/>
            <person name="Suzuki Y."/>
            <person name="Arimoto A."/>
            <person name="Ishii H."/>
            <person name="Satoh N."/>
            <person name="Nishiyama T."/>
            <person name="Hasebe M."/>
            <person name="Maruyama T."/>
            <person name="Minagawa J."/>
            <person name="Obokata J."/>
            <person name="Shigenobu S."/>
        </authorList>
    </citation>
    <scope>NUCLEOTIDE SEQUENCE [LARGE SCALE GENOMIC DNA]</scope>
</reference>
<dbReference type="EMBL" id="BLXT01007896">
    <property type="protein sequence ID" value="GFO43729.1"/>
    <property type="molecule type" value="Genomic_DNA"/>
</dbReference>
<comment type="caution">
    <text evidence="1">The sequence shown here is derived from an EMBL/GenBank/DDBJ whole genome shotgun (WGS) entry which is preliminary data.</text>
</comment>
<proteinExistence type="predicted"/>
<gene>
    <name evidence="1" type="ORF">PoB_007023400</name>
</gene>
<name>A0AAV4DHM1_9GAST</name>
<evidence type="ECO:0000313" key="1">
    <source>
        <dbReference type="EMBL" id="GFO43729.1"/>
    </source>
</evidence>
<organism evidence="1 2">
    <name type="scientific">Plakobranchus ocellatus</name>
    <dbReference type="NCBI Taxonomy" id="259542"/>
    <lineage>
        <taxon>Eukaryota</taxon>
        <taxon>Metazoa</taxon>
        <taxon>Spiralia</taxon>
        <taxon>Lophotrochozoa</taxon>
        <taxon>Mollusca</taxon>
        <taxon>Gastropoda</taxon>
        <taxon>Heterobranchia</taxon>
        <taxon>Euthyneura</taxon>
        <taxon>Panpulmonata</taxon>
        <taxon>Sacoglossa</taxon>
        <taxon>Placobranchoidea</taxon>
        <taxon>Plakobranchidae</taxon>
        <taxon>Plakobranchus</taxon>
    </lineage>
</organism>
<protein>
    <submittedName>
        <fullName evidence="1">Splicing factor, arginine/serine-rich 7</fullName>
    </submittedName>
</protein>
<keyword evidence="2" id="KW-1185">Reference proteome</keyword>
<dbReference type="AlphaFoldDB" id="A0AAV4DHM1"/>